<protein>
    <submittedName>
        <fullName evidence="2">7818_t:CDS:1</fullName>
    </submittedName>
</protein>
<reference evidence="2" key="1">
    <citation type="submission" date="2021-06" db="EMBL/GenBank/DDBJ databases">
        <authorList>
            <person name="Kallberg Y."/>
            <person name="Tangrot J."/>
            <person name="Rosling A."/>
        </authorList>
    </citation>
    <scope>NUCLEOTIDE SEQUENCE</scope>
    <source>
        <strain evidence="2">IN212</strain>
    </source>
</reference>
<dbReference type="AlphaFoldDB" id="A0A9N9A239"/>
<evidence type="ECO:0000313" key="2">
    <source>
        <dbReference type="EMBL" id="CAG8514536.1"/>
    </source>
</evidence>
<keyword evidence="3" id="KW-1185">Reference proteome</keyword>
<dbReference type="Proteomes" id="UP000789396">
    <property type="component" value="Unassembled WGS sequence"/>
</dbReference>
<proteinExistence type="predicted"/>
<accession>A0A9N9A239</accession>
<name>A0A9N9A239_9GLOM</name>
<feature type="coiled-coil region" evidence="1">
    <location>
        <begin position="3"/>
        <end position="125"/>
    </location>
</feature>
<comment type="caution">
    <text evidence="2">The sequence shown here is derived from an EMBL/GenBank/DDBJ whole genome shotgun (WGS) entry which is preliminary data.</text>
</comment>
<gene>
    <name evidence="2" type="ORF">RFULGI_LOCUS3055</name>
</gene>
<dbReference type="EMBL" id="CAJVPZ010002513">
    <property type="protein sequence ID" value="CAG8514536.1"/>
    <property type="molecule type" value="Genomic_DNA"/>
</dbReference>
<evidence type="ECO:0000313" key="3">
    <source>
        <dbReference type="Proteomes" id="UP000789396"/>
    </source>
</evidence>
<organism evidence="2 3">
    <name type="scientific">Racocetra fulgida</name>
    <dbReference type="NCBI Taxonomy" id="60492"/>
    <lineage>
        <taxon>Eukaryota</taxon>
        <taxon>Fungi</taxon>
        <taxon>Fungi incertae sedis</taxon>
        <taxon>Mucoromycota</taxon>
        <taxon>Glomeromycotina</taxon>
        <taxon>Glomeromycetes</taxon>
        <taxon>Diversisporales</taxon>
        <taxon>Gigasporaceae</taxon>
        <taxon>Racocetra</taxon>
    </lineage>
</organism>
<keyword evidence="1" id="KW-0175">Coiled coil</keyword>
<sequence length="187" mass="22286">MTEETWRDIINKLETEKNQLQSKIEELEQQLINQQFSGDEQKLKENELEIIRKLLTEKENELAKLRGNQPTNHQQTKNNDNKNKIIRNFKMQKKELQKLAQKVQLEIKEEELQNYLDVFKHLEKLLTDFQKVKIEKKTKPLKRINVGSLTLRDLEKLKKGFSQSRISRQDQKKNSLITDDGSVLFKK</sequence>
<dbReference type="OrthoDB" id="2439552at2759"/>
<evidence type="ECO:0000256" key="1">
    <source>
        <dbReference type="SAM" id="Coils"/>
    </source>
</evidence>